<evidence type="ECO:0000313" key="3">
    <source>
        <dbReference type="Ensembl" id="ENSSPAP00000026399.1"/>
    </source>
</evidence>
<name>A0A3B5B8H6_9TELE</name>
<feature type="compositionally biased region" description="Acidic residues" evidence="1">
    <location>
        <begin position="971"/>
        <end position="998"/>
    </location>
</feature>
<dbReference type="GO" id="GO:0043021">
    <property type="term" value="F:ribonucleoprotein complex binding"/>
    <property type="evidence" value="ECO:0007669"/>
    <property type="project" value="TreeGrafter"/>
</dbReference>
<dbReference type="GeneTree" id="ENSGT00490000043356"/>
<feature type="domain" description="Ribosomal protein eL8/eL30/eS12/Gadd45" evidence="2">
    <location>
        <begin position="649"/>
        <end position="742"/>
    </location>
</feature>
<feature type="compositionally biased region" description="Acidic residues" evidence="1">
    <location>
        <begin position="924"/>
        <end position="937"/>
    </location>
</feature>
<dbReference type="InterPro" id="IPR040051">
    <property type="entry name" value="SECISBP2"/>
</dbReference>
<dbReference type="PANTHER" id="PTHR13284">
    <property type="entry name" value="GH01354P"/>
    <property type="match status" value="1"/>
</dbReference>
<sequence length="1017" mass="110974">GLEGSLVSMSLSGEPGGGGGGGGIGGGSGGVETTPIPSYLITCYPFVQESQPNRQHPMYNGGELRWQQPNPTPGGPYLAYPILSSPQPPVSNDYAYYQIMPAPCPPVMGFYQPFPGTYAGPVQAGVVNPVSADVSERPLPLGPTYGMASQRGRGMVRSNVIPKQHLGVCQPPRGRRPPTRNVAVQKEVCTLGPDGRTKTVMLVDAAQQTDFPGEVSGRCAAERVSPLLWKNRTKRRRASHPAESYNEQGASEADIDSDSGYCSPKHNQATGATQRTNDFCLCYSVAGTWVNVASQATPKSWGDRNGQFHRADPRKNPEQRNFSQVKLLYVSESLLNPISVNLYISNKYLFLSLHASQLDNLPENSPINIVQTPIPITTSVPKRAKSQRKKALAAALATAQEYSEISMEQKKLQEAFTKAAGKKSKTSVELDLGDMLAALEKQQQAMKARQLTNTKPLSFTVGTTTPFHSSGSTSVPSMLKGHQQPYSASHNALDSTAPRIKRGKEREIPKVKRPTALKKIILKEREGKKGKPSVEQESSGHEEHGDECLHFTDDLAREPASQEENGLSVPSDASLSPASQNSPYSITPVSQGSPASSGIGSPMASNAITKIHSRRFREYCNQVLSKEIDESVTLLLQELVRFQERVYQKDPTKAKSKRRLVMGLREVTKHMKLHKIKCVIISPNCEKIQAKGGLDEALYNVIAMAREQEIPFVFALGRKALGRCVNKLVPVSVVGIFNYSGAEGLFNRLVSLTEEARKAYKDMVSALEQEQAEEALKNDKKVPHHMGHSRNHSAASAISFCSIFSEPISEVNEKEYETNWRSMMETSDALEPVETEPSRPAPSTAAQRDSEAAATNTVPPSSTAPQPRAAPPTQGEKDEVRVDDRLELASQQSTETGSLDGSCRGPLNSSITSTTSTLVPGMLEEAEEEDEEEEDYTPEPISVEVPTLSSRIESWVSKTLENLQLGKSQESTEEEEEEDEEEEERGQSEDEEDLDSADITETRVEGKEQAEAKKVTG</sequence>
<feature type="compositionally biased region" description="Basic and acidic residues" evidence="1">
    <location>
        <begin position="521"/>
        <end position="546"/>
    </location>
</feature>
<feature type="region of interest" description="Disordered" evidence="1">
    <location>
        <begin position="559"/>
        <end position="601"/>
    </location>
</feature>
<feature type="compositionally biased region" description="Polar residues" evidence="1">
    <location>
        <begin position="467"/>
        <end position="476"/>
    </location>
</feature>
<organism evidence="3">
    <name type="scientific">Stegastes partitus</name>
    <name type="common">bicolor damselfish</name>
    <dbReference type="NCBI Taxonomy" id="144197"/>
    <lineage>
        <taxon>Eukaryota</taxon>
        <taxon>Metazoa</taxon>
        <taxon>Chordata</taxon>
        <taxon>Craniata</taxon>
        <taxon>Vertebrata</taxon>
        <taxon>Euteleostomi</taxon>
        <taxon>Actinopterygii</taxon>
        <taxon>Neopterygii</taxon>
        <taxon>Teleostei</taxon>
        <taxon>Neoteleostei</taxon>
        <taxon>Acanthomorphata</taxon>
        <taxon>Ovalentaria</taxon>
        <taxon>Pomacentridae</taxon>
        <taxon>Stegastes</taxon>
    </lineage>
</organism>
<dbReference type="GO" id="GO:0035368">
    <property type="term" value="F:selenocysteine insertion sequence binding"/>
    <property type="evidence" value="ECO:0007669"/>
    <property type="project" value="InterPro"/>
</dbReference>
<dbReference type="InterPro" id="IPR004038">
    <property type="entry name" value="Ribosomal_eL8/eL30/eS12/Gad45"/>
</dbReference>
<dbReference type="SUPFAM" id="SSF55315">
    <property type="entry name" value="L30e-like"/>
    <property type="match status" value="1"/>
</dbReference>
<accession>A0A3B5B8H6</accession>
<reference evidence="3" key="1">
    <citation type="submission" date="2023-09" db="UniProtKB">
        <authorList>
            <consortium name="Ensembl"/>
        </authorList>
    </citation>
    <scope>IDENTIFICATION</scope>
</reference>
<feature type="region of interest" description="Disordered" evidence="1">
    <location>
        <begin position="1"/>
        <end position="30"/>
    </location>
</feature>
<feature type="compositionally biased region" description="Polar residues" evidence="1">
    <location>
        <begin position="571"/>
        <end position="601"/>
    </location>
</feature>
<dbReference type="Pfam" id="PF01248">
    <property type="entry name" value="Ribosomal_L7Ae"/>
    <property type="match status" value="1"/>
</dbReference>
<dbReference type="GO" id="GO:0001514">
    <property type="term" value="P:selenocysteine incorporation"/>
    <property type="evidence" value="ECO:0007669"/>
    <property type="project" value="UniProtKB-ARBA"/>
</dbReference>
<feature type="region of interest" description="Disordered" evidence="1">
    <location>
        <begin position="960"/>
        <end position="1017"/>
    </location>
</feature>
<dbReference type="FunFam" id="3.30.1330.30:FF:000004">
    <property type="entry name" value="selenocysteine insertion sequence-binding protein 2"/>
    <property type="match status" value="1"/>
</dbReference>
<protein>
    <submittedName>
        <fullName evidence="3">SECIS binding protein 2 like</fullName>
    </submittedName>
</protein>
<dbReference type="InterPro" id="IPR029064">
    <property type="entry name" value="Ribosomal_eL30-like_sf"/>
</dbReference>
<dbReference type="Ensembl" id="ENSSPAT00000026830.1">
    <property type="protein sequence ID" value="ENSSPAP00000026399.1"/>
    <property type="gene ID" value="ENSSPAG00000019869.1"/>
</dbReference>
<dbReference type="Gene3D" id="3.30.1330.30">
    <property type="match status" value="1"/>
</dbReference>
<feature type="region of interest" description="Disordered" evidence="1">
    <location>
        <begin position="891"/>
        <end position="948"/>
    </location>
</feature>
<dbReference type="GO" id="GO:0003730">
    <property type="term" value="F:mRNA 3'-UTR binding"/>
    <property type="evidence" value="ECO:0007669"/>
    <property type="project" value="TreeGrafter"/>
</dbReference>
<feature type="region of interest" description="Disordered" evidence="1">
    <location>
        <begin position="232"/>
        <end position="256"/>
    </location>
</feature>
<proteinExistence type="predicted"/>
<evidence type="ECO:0000259" key="2">
    <source>
        <dbReference type="Pfam" id="PF01248"/>
    </source>
</evidence>
<feature type="compositionally biased region" description="Polar residues" evidence="1">
    <location>
        <begin position="484"/>
        <end position="494"/>
    </location>
</feature>
<feature type="region of interest" description="Disordered" evidence="1">
    <location>
        <begin position="828"/>
        <end position="879"/>
    </location>
</feature>
<dbReference type="PANTHER" id="PTHR13284:SF10">
    <property type="entry name" value="SELENOCYSTEINE INSERTION SEQUENCE-BINDING PROTEIN 2-LIKE"/>
    <property type="match status" value="1"/>
</dbReference>
<gene>
    <name evidence="3" type="primary">SECISBP2L</name>
</gene>
<dbReference type="GO" id="GO:1990904">
    <property type="term" value="C:ribonucleoprotein complex"/>
    <property type="evidence" value="ECO:0007669"/>
    <property type="project" value="TreeGrafter"/>
</dbReference>
<feature type="compositionally biased region" description="Low complexity" evidence="1">
    <location>
        <begin position="859"/>
        <end position="874"/>
    </location>
</feature>
<feature type="region of interest" description="Disordered" evidence="1">
    <location>
        <begin position="467"/>
        <end position="546"/>
    </location>
</feature>
<feature type="compositionally biased region" description="Basic and acidic residues" evidence="1">
    <location>
        <begin position="1000"/>
        <end position="1017"/>
    </location>
</feature>
<dbReference type="AlphaFoldDB" id="A0A3B5B8H6"/>
<feature type="compositionally biased region" description="Gly residues" evidence="1">
    <location>
        <begin position="14"/>
        <end position="30"/>
    </location>
</feature>
<evidence type="ECO:0000256" key="1">
    <source>
        <dbReference type="SAM" id="MobiDB-lite"/>
    </source>
</evidence>
<dbReference type="GO" id="GO:0005739">
    <property type="term" value="C:mitochondrion"/>
    <property type="evidence" value="ECO:0007669"/>
    <property type="project" value="TreeGrafter"/>
</dbReference>